<dbReference type="OrthoDB" id="9802919at2"/>
<evidence type="ECO:0000256" key="5">
    <source>
        <dbReference type="ARBA" id="ARBA00022801"/>
    </source>
</evidence>
<dbReference type="PANTHER" id="PTHR43390">
    <property type="entry name" value="SIGNAL PEPTIDASE I"/>
    <property type="match status" value="1"/>
</dbReference>
<dbReference type="EC" id="3.4.21.89" evidence="4 7"/>
<evidence type="ECO:0000259" key="8">
    <source>
        <dbReference type="Pfam" id="PF10502"/>
    </source>
</evidence>
<feature type="active site" evidence="6">
    <location>
        <position position="82"/>
    </location>
</feature>
<dbReference type="InterPro" id="IPR019757">
    <property type="entry name" value="Pept_S26A_signal_pept_1_Lys-AS"/>
</dbReference>
<protein>
    <recommendedName>
        <fullName evidence="4 7">Signal peptidase I</fullName>
        <ecNumber evidence="4 7">3.4.21.89</ecNumber>
    </recommendedName>
</protein>
<dbReference type="SUPFAM" id="SSF51306">
    <property type="entry name" value="LexA/Signal peptidase"/>
    <property type="match status" value="1"/>
</dbReference>
<dbReference type="PANTHER" id="PTHR43390:SF1">
    <property type="entry name" value="CHLOROPLAST PROCESSING PEPTIDASE"/>
    <property type="match status" value="1"/>
</dbReference>
<keyword evidence="5 7" id="KW-0378">Hydrolase</keyword>
<feature type="active site" evidence="6">
    <location>
        <position position="39"/>
    </location>
</feature>
<dbReference type="NCBIfam" id="TIGR02227">
    <property type="entry name" value="sigpep_I_bact"/>
    <property type="match status" value="1"/>
</dbReference>
<evidence type="ECO:0000256" key="6">
    <source>
        <dbReference type="PIRSR" id="PIRSR600223-1"/>
    </source>
</evidence>
<comment type="subcellular location">
    <subcellularLocation>
        <location evidence="2">Cell membrane</location>
        <topology evidence="2">Single-pass type II membrane protein</topology>
    </subcellularLocation>
    <subcellularLocation>
        <location evidence="7">Membrane</location>
        <topology evidence="7">Single-pass type II membrane protein</topology>
    </subcellularLocation>
</comment>
<dbReference type="GO" id="GO:0006465">
    <property type="term" value="P:signal peptide processing"/>
    <property type="evidence" value="ECO:0007669"/>
    <property type="project" value="InterPro"/>
</dbReference>
<evidence type="ECO:0000256" key="4">
    <source>
        <dbReference type="ARBA" id="ARBA00013208"/>
    </source>
</evidence>
<evidence type="ECO:0000256" key="2">
    <source>
        <dbReference type="ARBA" id="ARBA00004401"/>
    </source>
</evidence>
<comment type="catalytic activity">
    <reaction evidence="1 7">
        <text>Cleavage of hydrophobic, N-terminal signal or leader sequences from secreted and periplasmic proteins.</text>
        <dbReference type="EC" id="3.4.21.89"/>
    </reaction>
</comment>
<keyword evidence="10" id="KW-1185">Reference proteome</keyword>
<dbReference type="Pfam" id="PF10502">
    <property type="entry name" value="Peptidase_S26"/>
    <property type="match status" value="1"/>
</dbReference>
<evidence type="ECO:0000256" key="3">
    <source>
        <dbReference type="ARBA" id="ARBA00009370"/>
    </source>
</evidence>
<dbReference type="InterPro" id="IPR000223">
    <property type="entry name" value="Pept_S26A_signal_pept_1"/>
</dbReference>
<dbReference type="RefSeq" id="WP_042206408.1">
    <property type="nucleotide sequence ID" value="NZ_CP009288.1"/>
</dbReference>
<dbReference type="PROSITE" id="PS00760">
    <property type="entry name" value="SPASE_I_2"/>
    <property type="match status" value="1"/>
</dbReference>
<dbReference type="CDD" id="cd06530">
    <property type="entry name" value="S26_SPase_I"/>
    <property type="match status" value="1"/>
</dbReference>
<keyword evidence="7" id="KW-0645">Protease</keyword>
<gene>
    <name evidence="9" type="ORF">PDUR_12105</name>
</gene>
<feature type="domain" description="Peptidase S26" evidence="8">
    <location>
        <begin position="9"/>
        <end position="161"/>
    </location>
</feature>
<dbReference type="GO" id="GO:0004252">
    <property type="term" value="F:serine-type endopeptidase activity"/>
    <property type="evidence" value="ECO:0007669"/>
    <property type="project" value="InterPro"/>
</dbReference>
<proteinExistence type="inferred from homology"/>
<dbReference type="eggNOG" id="COG0681">
    <property type="taxonomic scope" value="Bacteria"/>
</dbReference>
<dbReference type="KEGG" id="pdu:PDUR_12105"/>
<dbReference type="GO" id="GO:0005886">
    <property type="term" value="C:plasma membrane"/>
    <property type="evidence" value="ECO:0007669"/>
    <property type="project" value="UniProtKB-SubCell"/>
</dbReference>
<evidence type="ECO:0000256" key="7">
    <source>
        <dbReference type="RuleBase" id="RU362042"/>
    </source>
</evidence>
<comment type="similarity">
    <text evidence="3 7">Belongs to the peptidase S26 family.</text>
</comment>
<dbReference type="GO" id="GO:0009003">
    <property type="term" value="F:signal peptidase activity"/>
    <property type="evidence" value="ECO:0007669"/>
    <property type="project" value="UniProtKB-EC"/>
</dbReference>
<accession>A0A089IU98</accession>
<evidence type="ECO:0000256" key="1">
    <source>
        <dbReference type="ARBA" id="ARBA00000677"/>
    </source>
</evidence>
<dbReference type="STRING" id="44251.PDUR_12105"/>
<dbReference type="EMBL" id="CP009288">
    <property type="protein sequence ID" value="AIQ12559.1"/>
    <property type="molecule type" value="Genomic_DNA"/>
</dbReference>
<evidence type="ECO:0000313" key="9">
    <source>
        <dbReference type="EMBL" id="AIQ12559.1"/>
    </source>
</evidence>
<sequence>MNKFTKLIKDWVPTLLIAIVLSLLIRSYVAEAMRVPTESMVPTIQVGDRLIVEKMLWATSLKHGDIVVFHPPIAGETKLFVKRLIGLPGDIVQIKDGALYRNGAKVDETYLTVKMDYSFGPVTVPKDHYFFLGDNRNISFDAHLWDTPFVAKDKLIGKVVLEIPLHKLRD</sequence>
<name>A0A089IU98_PAEDU</name>
<dbReference type="InterPro" id="IPR036286">
    <property type="entry name" value="LexA/Signal_pep-like_sf"/>
</dbReference>
<dbReference type="PRINTS" id="PR00727">
    <property type="entry name" value="LEADERPTASE"/>
</dbReference>
<organism evidence="9 10">
    <name type="scientific">Paenibacillus durus</name>
    <name type="common">Paenibacillus azotofixans</name>
    <dbReference type="NCBI Taxonomy" id="44251"/>
    <lineage>
        <taxon>Bacteria</taxon>
        <taxon>Bacillati</taxon>
        <taxon>Bacillota</taxon>
        <taxon>Bacilli</taxon>
        <taxon>Bacillales</taxon>
        <taxon>Paenibacillaceae</taxon>
        <taxon>Paenibacillus</taxon>
    </lineage>
</organism>
<dbReference type="AlphaFoldDB" id="A0A089IU98"/>
<reference evidence="9 10" key="1">
    <citation type="submission" date="2014-08" db="EMBL/GenBank/DDBJ databases">
        <title>Comparative genomics of the Paenibacillus odorifer group.</title>
        <authorList>
            <person name="den Bakker H.C."/>
            <person name="Tsai Y.-C."/>
            <person name="Martin N."/>
            <person name="Korlach J."/>
            <person name="Wiedmann M."/>
        </authorList>
    </citation>
    <scope>NUCLEOTIDE SEQUENCE [LARGE SCALE GENOMIC DNA]</scope>
    <source>
        <strain evidence="9 10">DSM 1735</strain>
    </source>
</reference>
<dbReference type="Proteomes" id="UP000029409">
    <property type="component" value="Chromosome"/>
</dbReference>
<dbReference type="Gene3D" id="2.10.109.10">
    <property type="entry name" value="Umud Fragment, subunit A"/>
    <property type="match status" value="1"/>
</dbReference>
<dbReference type="InterPro" id="IPR019533">
    <property type="entry name" value="Peptidase_S26"/>
</dbReference>
<evidence type="ECO:0000313" key="10">
    <source>
        <dbReference type="Proteomes" id="UP000029409"/>
    </source>
</evidence>